<proteinExistence type="predicted"/>
<dbReference type="AlphaFoldDB" id="A0AAD3P6T0"/>
<dbReference type="EMBL" id="BSYO01000001">
    <property type="protein sequence ID" value="GMG99422.1"/>
    <property type="molecule type" value="Genomic_DNA"/>
</dbReference>
<gene>
    <name evidence="1" type="ORF">Nepgr_001262</name>
</gene>
<reference evidence="1" key="1">
    <citation type="submission" date="2023-05" db="EMBL/GenBank/DDBJ databases">
        <title>Nepenthes gracilis genome sequencing.</title>
        <authorList>
            <person name="Fukushima K."/>
        </authorList>
    </citation>
    <scope>NUCLEOTIDE SEQUENCE</scope>
    <source>
        <strain evidence="1">SING2019-196</strain>
    </source>
</reference>
<protein>
    <submittedName>
        <fullName evidence="1">Uncharacterized protein</fullName>
    </submittedName>
</protein>
<name>A0AAD3P6T0_NEPGR</name>
<comment type="caution">
    <text evidence="1">The sequence shown here is derived from an EMBL/GenBank/DDBJ whole genome shotgun (WGS) entry which is preliminary data.</text>
</comment>
<accession>A0AAD3P6T0</accession>
<organism evidence="1 2">
    <name type="scientific">Nepenthes gracilis</name>
    <name type="common">Slender pitcher plant</name>
    <dbReference type="NCBI Taxonomy" id="150966"/>
    <lineage>
        <taxon>Eukaryota</taxon>
        <taxon>Viridiplantae</taxon>
        <taxon>Streptophyta</taxon>
        <taxon>Embryophyta</taxon>
        <taxon>Tracheophyta</taxon>
        <taxon>Spermatophyta</taxon>
        <taxon>Magnoliopsida</taxon>
        <taxon>eudicotyledons</taxon>
        <taxon>Gunneridae</taxon>
        <taxon>Pentapetalae</taxon>
        <taxon>Caryophyllales</taxon>
        <taxon>Nepenthaceae</taxon>
        <taxon>Nepenthes</taxon>
    </lineage>
</organism>
<dbReference type="Proteomes" id="UP001279734">
    <property type="component" value="Unassembled WGS sequence"/>
</dbReference>
<sequence>MAVDCTVLSFWIIHTPKRLLLTLHGSSCSRILCDDSGMAIDDGGETAVGGFPWLSRGCEMRVAVDLKVMLVARLATIDSFG</sequence>
<evidence type="ECO:0000313" key="1">
    <source>
        <dbReference type="EMBL" id="GMG99422.1"/>
    </source>
</evidence>
<evidence type="ECO:0000313" key="2">
    <source>
        <dbReference type="Proteomes" id="UP001279734"/>
    </source>
</evidence>
<keyword evidence="2" id="KW-1185">Reference proteome</keyword>